<dbReference type="AlphaFoldDB" id="A0A2N5TQ60"/>
<dbReference type="OrthoDB" id="10265988at2759"/>
<dbReference type="STRING" id="200324.A0A2N5TQ60"/>
<feature type="non-terminal residue" evidence="1">
    <location>
        <position position="1"/>
    </location>
</feature>
<proteinExistence type="predicted"/>
<dbReference type="EMBL" id="PGCJ01000477">
    <property type="protein sequence ID" value="PLW27640.1"/>
    <property type="molecule type" value="Genomic_DNA"/>
</dbReference>
<reference evidence="1 2" key="1">
    <citation type="submission" date="2017-11" db="EMBL/GenBank/DDBJ databases">
        <title>De novo assembly and phasing of dikaryotic genomes from two isolates of Puccinia coronata f. sp. avenae, the causal agent of oat crown rust.</title>
        <authorList>
            <person name="Miller M.E."/>
            <person name="Zhang Y."/>
            <person name="Omidvar V."/>
            <person name="Sperschneider J."/>
            <person name="Schwessinger B."/>
            <person name="Raley C."/>
            <person name="Palmer J.M."/>
            <person name="Garnica D."/>
            <person name="Upadhyaya N."/>
            <person name="Rathjen J."/>
            <person name="Taylor J.M."/>
            <person name="Park R.F."/>
            <person name="Dodds P.N."/>
            <person name="Hirsch C.D."/>
            <person name="Kianian S.F."/>
            <person name="Figueroa M."/>
        </authorList>
    </citation>
    <scope>NUCLEOTIDE SEQUENCE [LARGE SCALE GENOMIC DNA]</scope>
    <source>
        <strain evidence="1">12NC29</strain>
    </source>
</reference>
<protein>
    <submittedName>
        <fullName evidence="1">Uncharacterized protein</fullName>
    </submittedName>
</protein>
<gene>
    <name evidence="1" type="ORF">PCANC_19551</name>
</gene>
<organism evidence="1 2">
    <name type="scientific">Puccinia coronata f. sp. avenae</name>
    <dbReference type="NCBI Taxonomy" id="200324"/>
    <lineage>
        <taxon>Eukaryota</taxon>
        <taxon>Fungi</taxon>
        <taxon>Dikarya</taxon>
        <taxon>Basidiomycota</taxon>
        <taxon>Pucciniomycotina</taxon>
        <taxon>Pucciniomycetes</taxon>
        <taxon>Pucciniales</taxon>
        <taxon>Pucciniaceae</taxon>
        <taxon>Puccinia</taxon>
    </lineage>
</organism>
<evidence type="ECO:0000313" key="1">
    <source>
        <dbReference type="EMBL" id="PLW27640.1"/>
    </source>
</evidence>
<evidence type="ECO:0000313" key="2">
    <source>
        <dbReference type="Proteomes" id="UP000235388"/>
    </source>
</evidence>
<sequence length="64" mass="6835">FLSTESDEEAVYRSLIGLGNMRSSGVLTDANKSKIAPLLSSVKVSQTGPNRLADAIKEINTLVK</sequence>
<keyword evidence="2" id="KW-1185">Reference proteome</keyword>
<name>A0A2N5TQ60_9BASI</name>
<accession>A0A2N5TQ60</accession>
<comment type="caution">
    <text evidence="1">The sequence shown here is derived from an EMBL/GenBank/DDBJ whole genome shotgun (WGS) entry which is preliminary data.</text>
</comment>
<dbReference type="Proteomes" id="UP000235388">
    <property type="component" value="Unassembled WGS sequence"/>
</dbReference>